<keyword evidence="1" id="KW-0812">Transmembrane</keyword>
<name>A0A1A9VUG8_GLOAU</name>
<protein>
    <submittedName>
        <fullName evidence="2">Uncharacterized protein</fullName>
    </submittedName>
</protein>
<sequence>MRQVERARSGGRGIGCECCLRGTRPNSIREEHTTDTELAAMATEAIHGCRVKPKGANIPEAKGIPKSISLEKRTIAEAIGCSLLASAAPMIAITLWAFSKAVAPLTRTPLMAPVPVATITAVGVANPKAQGQAIAKTLKAHLKA</sequence>
<evidence type="ECO:0000313" key="3">
    <source>
        <dbReference type="Proteomes" id="UP000078200"/>
    </source>
</evidence>
<dbReference type="VEuPathDB" id="VectorBase:GAUT048031"/>
<feature type="transmembrane region" description="Helical" evidence="1">
    <location>
        <begin position="75"/>
        <end position="98"/>
    </location>
</feature>
<dbReference type="AlphaFoldDB" id="A0A1A9VUG8"/>
<keyword evidence="1" id="KW-0472">Membrane</keyword>
<reference evidence="2" key="1">
    <citation type="submission" date="2020-05" db="UniProtKB">
        <authorList>
            <consortium name="EnsemblMetazoa"/>
        </authorList>
    </citation>
    <scope>IDENTIFICATION</scope>
    <source>
        <strain evidence="2">TTRI</strain>
    </source>
</reference>
<keyword evidence="3" id="KW-1185">Reference proteome</keyword>
<accession>A0A1A9VUG8</accession>
<keyword evidence="1" id="KW-1133">Transmembrane helix</keyword>
<dbReference type="Proteomes" id="UP000078200">
    <property type="component" value="Unassembled WGS sequence"/>
</dbReference>
<dbReference type="EnsemblMetazoa" id="GAUT048031-RA">
    <property type="protein sequence ID" value="GAUT048031-PA"/>
    <property type="gene ID" value="GAUT048031"/>
</dbReference>
<evidence type="ECO:0000313" key="2">
    <source>
        <dbReference type="EnsemblMetazoa" id="GAUT048031-PA"/>
    </source>
</evidence>
<proteinExistence type="predicted"/>
<evidence type="ECO:0000256" key="1">
    <source>
        <dbReference type="SAM" id="Phobius"/>
    </source>
</evidence>
<organism evidence="2 3">
    <name type="scientific">Glossina austeni</name>
    <name type="common">Savannah tsetse fly</name>
    <dbReference type="NCBI Taxonomy" id="7395"/>
    <lineage>
        <taxon>Eukaryota</taxon>
        <taxon>Metazoa</taxon>
        <taxon>Ecdysozoa</taxon>
        <taxon>Arthropoda</taxon>
        <taxon>Hexapoda</taxon>
        <taxon>Insecta</taxon>
        <taxon>Pterygota</taxon>
        <taxon>Neoptera</taxon>
        <taxon>Endopterygota</taxon>
        <taxon>Diptera</taxon>
        <taxon>Brachycera</taxon>
        <taxon>Muscomorpha</taxon>
        <taxon>Hippoboscoidea</taxon>
        <taxon>Glossinidae</taxon>
        <taxon>Glossina</taxon>
    </lineage>
</organism>